<dbReference type="PANTHER" id="PTHR43537">
    <property type="entry name" value="TRANSCRIPTIONAL REGULATOR, GNTR FAMILY"/>
    <property type="match status" value="1"/>
</dbReference>
<dbReference type="SMART" id="SM00345">
    <property type="entry name" value="HTH_GNTR"/>
    <property type="match status" value="1"/>
</dbReference>
<accession>A0A556B289</accession>
<keyword evidence="1" id="KW-0805">Transcription regulation</keyword>
<name>A0A556B289_9BURK</name>
<evidence type="ECO:0000259" key="4">
    <source>
        <dbReference type="PROSITE" id="PS50949"/>
    </source>
</evidence>
<reference evidence="5 6" key="1">
    <citation type="submission" date="2019-07" db="EMBL/GenBank/DDBJ databases">
        <title>Qingshengfaniella alkalisoli gen. nov., sp. nov., isolated from saline soil.</title>
        <authorList>
            <person name="Xu L."/>
            <person name="Huang X.-X."/>
            <person name="Sun J.-Q."/>
        </authorList>
    </citation>
    <scope>NUCLEOTIDE SEQUENCE [LARGE SCALE GENOMIC DNA]</scope>
    <source>
        <strain evidence="5 6">DSM 27279</strain>
    </source>
</reference>
<proteinExistence type="predicted"/>
<dbReference type="SMART" id="SM00895">
    <property type="entry name" value="FCD"/>
    <property type="match status" value="1"/>
</dbReference>
<dbReference type="PANTHER" id="PTHR43537:SF49">
    <property type="entry name" value="TRANSCRIPTIONAL REGULATORY PROTEIN"/>
    <property type="match status" value="1"/>
</dbReference>
<dbReference type="Proteomes" id="UP000318405">
    <property type="component" value="Unassembled WGS sequence"/>
</dbReference>
<dbReference type="Gene3D" id="1.10.10.10">
    <property type="entry name" value="Winged helix-like DNA-binding domain superfamily/Winged helix DNA-binding domain"/>
    <property type="match status" value="1"/>
</dbReference>
<evidence type="ECO:0000256" key="1">
    <source>
        <dbReference type="ARBA" id="ARBA00023015"/>
    </source>
</evidence>
<dbReference type="InterPro" id="IPR036390">
    <property type="entry name" value="WH_DNA-bd_sf"/>
</dbReference>
<comment type="caution">
    <text evidence="5">The sequence shown here is derived from an EMBL/GenBank/DDBJ whole genome shotgun (WGS) entry which is preliminary data.</text>
</comment>
<evidence type="ECO:0000256" key="2">
    <source>
        <dbReference type="ARBA" id="ARBA00023125"/>
    </source>
</evidence>
<evidence type="ECO:0000256" key="3">
    <source>
        <dbReference type="ARBA" id="ARBA00023163"/>
    </source>
</evidence>
<gene>
    <name evidence="5" type="ORF">FOZ76_00670</name>
</gene>
<dbReference type="GO" id="GO:0003700">
    <property type="term" value="F:DNA-binding transcription factor activity"/>
    <property type="evidence" value="ECO:0007669"/>
    <property type="project" value="InterPro"/>
</dbReference>
<sequence length="245" mass="28111">MNPVPTTPDDLALPDSDVLPRRNGREVERIFEKILDDIISGVLLPGAKVNEPVIARAMGVSRGPLREAIRRLEERQLVQRTPNYGARVVQHKPREVLDALLIRESLEGLSARLAAQNMSKEELRELRAEYELGVSPERPPGHHSEFHRRIVRGSHNARLIRMLNDDFFQLFKLWRMTLGWLRYGGGESWGEHERILDAIEHRDADVAELLMRRHIRRLREQSEARLLAFTGTDSVEAATAFLARN</sequence>
<dbReference type="SUPFAM" id="SSF46785">
    <property type="entry name" value="Winged helix' DNA-binding domain"/>
    <property type="match status" value="1"/>
</dbReference>
<dbReference type="GO" id="GO:0003677">
    <property type="term" value="F:DNA binding"/>
    <property type="evidence" value="ECO:0007669"/>
    <property type="project" value="UniProtKB-KW"/>
</dbReference>
<feature type="domain" description="HTH gntR-type" evidence="4">
    <location>
        <begin position="24"/>
        <end position="91"/>
    </location>
</feature>
<keyword evidence="3" id="KW-0804">Transcription</keyword>
<evidence type="ECO:0000313" key="5">
    <source>
        <dbReference type="EMBL" id="TSH99273.1"/>
    </source>
</evidence>
<protein>
    <submittedName>
        <fullName evidence="5">GntR family transcriptional regulator</fullName>
    </submittedName>
</protein>
<dbReference type="PROSITE" id="PS50949">
    <property type="entry name" value="HTH_GNTR"/>
    <property type="match status" value="1"/>
</dbReference>
<dbReference type="SUPFAM" id="SSF48008">
    <property type="entry name" value="GntR ligand-binding domain-like"/>
    <property type="match status" value="1"/>
</dbReference>
<dbReference type="InterPro" id="IPR036388">
    <property type="entry name" value="WH-like_DNA-bd_sf"/>
</dbReference>
<evidence type="ECO:0000313" key="6">
    <source>
        <dbReference type="Proteomes" id="UP000318405"/>
    </source>
</evidence>
<dbReference type="OrthoDB" id="9799812at2"/>
<dbReference type="AlphaFoldDB" id="A0A556B289"/>
<dbReference type="Pfam" id="PF00392">
    <property type="entry name" value="GntR"/>
    <property type="match status" value="1"/>
</dbReference>
<dbReference type="Gene3D" id="1.20.120.530">
    <property type="entry name" value="GntR ligand-binding domain-like"/>
    <property type="match status" value="1"/>
</dbReference>
<dbReference type="InterPro" id="IPR000524">
    <property type="entry name" value="Tscrpt_reg_HTH_GntR"/>
</dbReference>
<keyword evidence="2" id="KW-0238">DNA-binding</keyword>
<dbReference type="RefSeq" id="WP_143946182.1">
    <property type="nucleotide sequence ID" value="NZ_BAABMB010000001.1"/>
</dbReference>
<dbReference type="CDD" id="cd07377">
    <property type="entry name" value="WHTH_GntR"/>
    <property type="match status" value="1"/>
</dbReference>
<keyword evidence="6" id="KW-1185">Reference proteome</keyword>
<dbReference type="InterPro" id="IPR008920">
    <property type="entry name" value="TF_FadR/GntR_C"/>
</dbReference>
<dbReference type="Pfam" id="PF07729">
    <property type="entry name" value="FCD"/>
    <property type="match status" value="1"/>
</dbReference>
<dbReference type="EMBL" id="VLTJ01000001">
    <property type="protein sequence ID" value="TSH99273.1"/>
    <property type="molecule type" value="Genomic_DNA"/>
</dbReference>
<organism evidence="5 6">
    <name type="scientific">Verticiella sediminum</name>
    <dbReference type="NCBI Taxonomy" id="1247510"/>
    <lineage>
        <taxon>Bacteria</taxon>
        <taxon>Pseudomonadati</taxon>
        <taxon>Pseudomonadota</taxon>
        <taxon>Betaproteobacteria</taxon>
        <taxon>Burkholderiales</taxon>
        <taxon>Alcaligenaceae</taxon>
        <taxon>Verticiella</taxon>
    </lineage>
</organism>
<dbReference type="InterPro" id="IPR011711">
    <property type="entry name" value="GntR_C"/>
</dbReference>